<reference evidence="1 2" key="1">
    <citation type="journal article" date="2020" name="Microorganisms">
        <title>Osmotic Adaptation and Compatible Solute Biosynthesis of Phototrophic Bacteria as Revealed from Genome Analyses.</title>
        <authorList>
            <person name="Imhoff J.F."/>
            <person name="Rahn T."/>
            <person name="Kunzel S."/>
            <person name="Keller A."/>
            <person name="Neulinger S.C."/>
        </authorList>
    </citation>
    <scope>NUCLEOTIDE SEQUENCE [LARGE SCALE GENOMIC DNA]</scope>
    <source>
        <strain evidence="1 2">DSM 9895</strain>
    </source>
</reference>
<sequence>MWAGLSGVSRRCERGSRYALAQVDEGEAWHRADFQTVCAVAAVWRKRGGRGLPTRHDIDPLHFGPGLLPHLMLIEVRSAADYFWRLCGERASFLFGERLAKRTLGELERSAPAVAAWREVLDCTVAKGAPVYFEVDNVTSSGRPMRGAGAMLPLRAPAGEGRQRRIADVLGVLRLAQLSR</sequence>
<proteinExistence type="predicted"/>
<keyword evidence="2" id="KW-1185">Reference proteome</keyword>
<organism evidence="1 2">
    <name type="scientific">Rhodovibrio sodomensis</name>
    <dbReference type="NCBI Taxonomy" id="1088"/>
    <lineage>
        <taxon>Bacteria</taxon>
        <taxon>Pseudomonadati</taxon>
        <taxon>Pseudomonadota</taxon>
        <taxon>Alphaproteobacteria</taxon>
        <taxon>Rhodospirillales</taxon>
        <taxon>Rhodovibrionaceae</taxon>
        <taxon>Rhodovibrio</taxon>
    </lineage>
</organism>
<evidence type="ECO:0000313" key="1">
    <source>
        <dbReference type="EMBL" id="MBK1666731.1"/>
    </source>
</evidence>
<dbReference type="Pfam" id="PF07310">
    <property type="entry name" value="PAS_5"/>
    <property type="match status" value="1"/>
</dbReference>
<evidence type="ECO:0000313" key="2">
    <source>
        <dbReference type="Proteomes" id="UP001296873"/>
    </source>
</evidence>
<accession>A0ABS1D9S7</accession>
<dbReference type="Proteomes" id="UP001296873">
    <property type="component" value="Unassembled WGS sequence"/>
</dbReference>
<dbReference type="EMBL" id="NRRL01000001">
    <property type="protein sequence ID" value="MBK1666731.1"/>
    <property type="molecule type" value="Genomic_DNA"/>
</dbReference>
<name>A0ABS1D9S7_9PROT</name>
<gene>
    <name evidence="1" type="ORF">CKO28_01555</name>
</gene>
<comment type="caution">
    <text evidence="1">The sequence shown here is derived from an EMBL/GenBank/DDBJ whole genome shotgun (WGS) entry which is preliminary data.</text>
</comment>
<protein>
    <submittedName>
        <fullName evidence="1">Uncharacterized protein</fullName>
    </submittedName>
</protein>
<dbReference type="InterPro" id="IPR009922">
    <property type="entry name" value="DUF1457"/>
</dbReference>